<dbReference type="PANTHER" id="PTHR43581">
    <property type="entry name" value="ATP/GTP PHOSPHATASE"/>
    <property type="match status" value="1"/>
</dbReference>
<dbReference type="SUPFAM" id="SSF52540">
    <property type="entry name" value="P-loop containing nucleoside triphosphate hydrolases"/>
    <property type="match status" value="1"/>
</dbReference>
<feature type="domain" description="Endonuclease GajA/Old nuclease/RecF-like AAA" evidence="1">
    <location>
        <begin position="3"/>
        <end position="354"/>
    </location>
</feature>
<accession>A0ABU5TJV1</accession>
<dbReference type="Proteomes" id="UP001301388">
    <property type="component" value="Unassembled WGS sequence"/>
</dbReference>
<evidence type="ECO:0000313" key="3">
    <source>
        <dbReference type="Proteomes" id="UP001301388"/>
    </source>
</evidence>
<evidence type="ECO:0000259" key="1">
    <source>
        <dbReference type="Pfam" id="PF13175"/>
    </source>
</evidence>
<gene>
    <name evidence="2" type="ORF">VB774_11925</name>
</gene>
<keyword evidence="3" id="KW-1185">Reference proteome</keyword>
<dbReference type="PIRSF" id="PIRSF029347">
    <property type="entry name" value="RecF"/>
    <property type="match status" value="1"/>
</dbReference>
<name>A0ABU5TJV1_9CYAN</name>
<dbReference type="RefSeq" id="WP_323261841.1">
    <property type="nucleotide sequence ID" value="NZ_JAYGIE010000073.1"/>
</dbReference>
<evidence type="ECO:0000313" key="2">
    <source>
        <dbReference type="EMBL" id="MEA5478326.1"/>
    </source>
</evidence>
<dbReference type="Gene3D" id="3.40.50.300">
    <property type="entry name" value="P-loop containing nucleotide triphosphate hydrolases"/>
    <property type="match status" value="1"/>
</dbReference>
<protein>
    <submittedName>
        <fullName evidence="2">AAA family ATPase</fullName>
    </submittedName>
</protein>
<comment type="caution">
    <text evidence="2">The sequence shown here is derived from an EMBL/GenBank/DDBJ whole genome shotgun (WGS) entry which is preliminary data.</text>
</comment>
<dbReference type="Pfam" id="PF13175">
    <property type="entry name" value="AAA_15"/>
    <property type="match status" value="1"/>
</dbReference>
<dbReference type="InterPro" id="IPR014555">
    <property type="entry name" value="RecF-like"/>
</dbReference>
<reference evidence="2 3" key="1">
    <citation type="submission" date="2023-12" db="EMBL/GenBank/DDBJ databases">
        <title>Baltic Sea Cyanobacteria.</title>
        <authorList>
            <person name="Delbaje E."/>
            <person name="Fewer D.P."/>
            <person name="Shishido T.K."/>
        </authorList>
    </citation>
    <scope>NUCLEOTIDE SEQUENCE [LARGE SCALE GENOMIC DNA]</scope>
    <source>
        <strain evidence="2 3">UHCC 0370</strain>
    </source>
</reference>
<dbReference type="InterPro" id="IPR041685">
    <property type="entry name" value="AAA_GajA/Old/RecF-like"/>
</dbReference>
<organism evidence="2 3">
    <name type="scientific">Pseudanabaena galeata UHCC 0370</name>
    <dbReference type="NCBI Taxonomy" id="3110310"/>
    <lineage>
        <taxon>Bacteria</taxon>
        <taxon>Bacillati</taxon>
        <taxon>Cyanobacteriota</taxon>
        <taxon>Cyanophyceae</taxon>
        <taxon>Pseudanabaenales</taxon>
        <taxon>Pseudanabaenaceae</taxon>
        <taxon>Pseudanabaena</taxon>
    </lineage>
</organism>
<dbReference type="InterPro" id="IPR051396">
    <property type="entry name" value="Bact_Antivir_Def_Nuclease"/>
</dbReference>
<dbReference type="EMBL" id="JAYGIE010000073">
    <property type="protein sequence ID" value="MEA5478326.1"/>
    <property type="molecule type" value="Genomic_DNA"/>
</dbReference>
<dbReference type="InterPro" id="IPR027417">
    <property type="entry name" value="P-loop_NTPase"/>
</dbReference>
<proteinExistence type="predicted"/>
<dbReference type="PANTHER" id="PTHR43581:SF4">
    <property type="entry name" value="ATP_GTP PHOSPHATASE"/>
    <property type="match status" value="1"/>
</dbReference>
<sequence length="413" mass="47557">MFTEVQIENYKSIQNLKINLGRVNVFIGENGCGKSNILEAIALASAAAADKLDNEFLAPRGIRVTEPEFMRSAFKKEKITNTIKINIKRDDEIPFTNDNDEVILNFELQNDNKPYSAWSNISMNSLFKALEDNETKRVNALAQQAKIFFQEQINQGNLKHLKNDLDPKSIEETSFAFAYNFLKQMSISIKKSSLDLKDFIIYSPENSFLRTFKEEGQVQPLGTKGEGLLKLLKVLNNSPDKINEIKKRLELIDWFGDFNIDHNNSDLEKNIQIKDRYLDKELPYFNQRSSNEGFLFLMFYFALFVSDDTPKFFAIDNIENALNPKLCTRLIQELVELAKKYDKQVIFTTHNPAILDGLDLHDDEQRLFTIYRNIYGHTKAERIFAPQPLDDEDPVPLSEAFMNGYIGGLPDNF</sequence>